<keyword evidence="2 6" id="KW-0812">Transmembrane</keyword>
<comment type="subcellular location">
    <subcellularLocation>
        <location evidence="1">Membrane</location>
        <topology evidence="1">Multi-pass membrane protein</topology>
    </subcellularLocation>
</comment>
<gene>
    <name evidence="7" type="ORF">PSANT_01525</name>
</gene>
<feature type="transmembrane region" description="Helical" evidence="6">
    <location>
        <begin position="416"/>
        <end position="436"/>
    </location>
</feature>
<feature type="transmembrane region" description="Helical" evidence="6">
    <location>
        <begin position="513"/>
        <end position="536"/>
    </location>
</feature>
<feature type="transmembrane region" description="Helical" evidence="6">
    <location>
        <begin position="480"/>
        <end position="501"/>
    </location>
</feature>
<feature type="region of interest" description="Disordered" evidence="5">
    <location>
        <begin position="1"/>
        <end position="46"/>
    </location>
</feature>
<keyword evidence="4 6" id="KW-0472">Membrane</keyword>
<evidence type="ECO:0000313" key="8">
    <source>
        <dbReference type="Proteomes" id="UP000325008"/>
    </source>
</evidence>
<dbReference type="InterPro" id="IPR036259">
    <property type="entry name" value="MFS_trans_sf"/>
</dbReference>
<keyword evidence="3 6" id="KW-1133">Transmembrane helix</keyword>
<evidence type="ECO:0000256" key="5">
    <source>
        <dbReference type="SAM" id="MobiDB-lite"/>
    </source>
</evidence>
<keyword evidence="8" id="KW-1185">Reference proteome</keyword>
<dbReference type="OrthoDB" id="5215911at2759"/>
<dbReference type="Gene3D" id="1.20.1250.20">
    <property type="entry name" value="MFS general substrate transporter like domains"/>
    <property type="match status" value="1"/>
</dbReference>
<dbReference type="AlphaFoldDB" id="A0A5C3FHZ5"/>
<dbReference type="SUPFAM" id="SSF103473">
    <property type="entry name" value="MFS general substrate transporter"/>
    <property type="match status" value="1"/>
</dbReference>
<organism evidence="7 8">
    <name type="scientific">Pseudozyma antarctica</name>
    <name type="common">Yeast</name>
    <name type="synonym">Candida antarctica</name>
    <dbReference type="NCBI Taxonomy" id="84753"/>
    <lineage>
        <taxon>Eukaryota</taxon>
        <taxon>Fungi</taxon>
        <taxon>Dikarya</taxon>
        <taxon>Basidiomycota</taxon>
        <taxon>Ustilaginomycotina</taxon>
        <taxon>Ustilaginomycetes</taxon>
        <taxon>Ustilaginales</taxon>
        <taxon>Ustilaginaceae</taxon>
        <taxon>Moesziomyces</taxon>
    </lineage>
</organism>
<reference evidence="7" key="1">
    <citation type="submission" date="2018-03" db="EMBL/GenBank/DDBJ databases">
        <authorList>
            <person name="Guldener U."/>
        </authorList>
    </citation>
    <scope>NUCLEOTIDE SEQUENCE [LARGE SCALE GENOMIC DNA]</scope>
    <source>
        <strain evidence="7">ATCC34888</strain>
    </source>
</reference>
<evidence type="ECO:0000256" key="3">
    <source>
        <dbReference type="ARBA" id="ARBA00022989"/>
    </source>
</evidence>
<feature type="transmembrane region" description="Helical" evidence="6">
    <location>
        <begin position="333"/>
        <end position="354"/>
    </location>
</feature>
<dbReference type="InterPro" id="IPR011701">
    <property type="entry name" value="MFS"/>
</dbReference>
<feature type="transmembrane region" description="Helical" evidence="6">
    <location>
        <begin position="236"/>
        <end position="256"/>
    </location>
</feature>
<sequence>MTLIKKEGPSQMDVVTATASVSDQDSTKDVSPATKDSHTSPADPTEAGLRLYDHGGMVLVPTPTSDPKDPLNLAVWHKCMIIFLVGSYSAFSVLGTSGLSAVYPSLIQAYPNESPARISDLLTYPTLFMGIGNLFSMPLCVTVGRRPVFLFSLLMLIVTGFWCAFSDSLGSHVAGRSFFSMAAGQSEALAPYIVEEVHFLHERSTKLSWFIGVQTVGTAAMFVATTYIVPSMGIKWWYLIITFVNVALLLLSYLFVVETKYERVEATDGAIVHLNFAEADDSRDSESGAVRNGLRLRPDIHGPRTWQHDLRLFHFKPVWSETFTFYKDTFKSLAIPSILWLLLLNGAFLGIYVYQASTFAQVLMSPPYLFKFAYLGWVQLVQILDCVLLVPVLGYGTDLLAKVMCRWRKGVFQPEYRLISMSIPGIAAVIGCVIYGQAAAHPTQWSWMGVVAPYHLGYFAFLGANLVSITYAIDSFPRKAGPVLLVICAGRGFISFGLSYSTVPLISKTGYDGAMNIFAIISGVLAGIAVPMYFLGTRFRLWAMQRLWPKLNQ</sequence>
<evidence type="ECO:0000256" key="4">
    <source>
        <dbReference type="ARBA" id="ARBA00023136"/>
    </source>
</evidence>
<feature type="transmembrane region" description="Helical" evidence="6">
    <location>
        <begin position="207"/>
        <end position="230"/>
    </location>
</feature>
<dbReference type="EMBL" id="OOIQ01000003">
    <property type="protein sequence ID" value="SPO43840.1"/>
    <property type="molecule type" value="Genomic_DNA"/>
</dbReference>
<proteinExistence type="predicted"/>
<feature type="transmembrane region" description="Helical" evidence="6">
    <location>
        <begin position="456"/>
        <end position="473"/>
    </location>
</feature>
<feature type="transmembrane region" description="Helical" evidence="6">
    <location>
        <begin position="148"/>
        <end position="165"/>
    </location>
</feature>
<name>A0A5C3FHZ5_PSEA2</name>
<evidence type="ECO:0000256" key="1">
    <source>
        <dbReference type="ARBA" id="ARBA00004141"/>
    </source>
</evidence>
<comment type="caution">
    <text evidence="7">The sequence shown here is derived from an EMBL/GenBank/DDBJ whole genome shotgun (WGS) entry which is preliminary data.</text>
</comment>
<feature type="transmembrane region" description="Helical" evidence="6">
    <location>
        <begin position="122"/>
        <end position="141"/>
    </location>
</feature>
<dbReference type="Pfam" id="PF07690">
    <property type="entry name" value="MFS_1"/>
    <property type="match status" value="1"/>
</dbReference>
<accession>A0A5C3FHZ5</accession>
<dbReference type="Proteomes" id="UP000325008">
    <property type="component" value="Unassembled WGS sequence"/>
</dbReference>
<evidence type="ECO:0000256" key="6">
    <source>
        <dbReference type="SAM" id="Phobius"/>
    </source>
</evidence>
<protein>
    <submittedName>
        <fullName evidence="7">Related to HOL1 protein</fullName>
    </submittedName>
</protein>
<dbReference type="GO" id="GO:0005886">
    <property type="term" value="C:plasma membrane"/>
    <property type="evidence" value="ECO:0007669"/>
    <property type="project" value="TreeGrafter"/>
</dbReference>
<feature type="transmembrane region" description="Helical" evidence="6">
    <location>
        <begin position="177"/>
        <end position="195"/>
    </location>
</feature>
<evidence type="ECO:0000256" key="2">
    <source>
        <dbReference type="ARBA" id="ARBA00022692"/>
    </source>
</evidence>
<evidence type="ECO:0000313" key="7">
    <source>
        <dbReference type="EMBL" id="SPO43840.1"/>
    </source>
</evidence>
<dbReference type="PANTHER" id="PTHR23502:SF164">
    <property type="entry name" value="MAJOR FACILITATOR SUPERFAMILY (MFS) PROFILE DOMAIN-CONTAINING PROTEIN"/>
    <property type="match status" value="1"/>
</dbReference>
<feature type="transmembrane region" description="Helical" evidence="6">
    <location>
        <begin position="374"/>
        <end position="395"/>
    </location>
</feature>
<dbReference type="PANTHER" id="PTHR23502">
    <property type="entry name" value="MAJOR FACILITATOR SUPERFAMILY"/>
    <property type="match status" value="1"/>
</dbReference>
<dbReference type="GO" id="GO:0022857">
    <property type="term" value="F:transmembrane transporter activity"/>
    <property type="evidence" value="ECO:0007669"/>
    <property type="project" value="InterPro"/>
</dbReference>
<feature type="transmembrane region" description="Helical" evidence="6">
    <location>
        <begin position="81"/>
        <end position="102"/>
    </location>
</feature>